<evidence type="ECO:0000256" key="7">
    <source>
        <dbReference type="ARBA" id="ARBA00023204"/>
    </source>
</evidence>
<keyword evidence="6 9" id="KW-0227">DNA damage</keyword>
<dbReference type="EC" id="2.1.1.63" evidence="9"/>
<comment type="catalytic activity">
    <reaction evidence="1 9">
        <text>a 4-O-methyl-thymidine in DNA + L-cysteinyl-[protein] = a thymidine in DNA + S-methyl-L-cysteinyl-[protein]</text>
        <dbReference type="Rhea" id="RHEA:53428"/>
        <dbReference type="Rhea" id="RHEA-COMP:10131"/>
        <dbReference type="Rhea" id="RHEA-COMP:10132"/>
        <dbReference type="Rhea" id="RHEA-COMP:13555"/>
        <dbReference type="Rhea" id="RHEA-COMP:13556"/>
        <dbReference type="ChEBI" id="CHEBI:29950"/>
        <dbReference type="ChEBI" id="CHEBI:82612"/>
        <dbReference type="ChEBI" id="CHEBI:137386"/>
        <dbReference type="ChEBI" id="CHEBI:137387"/>
        <dbReference type="EC" id="2.1.1.63"/>
    </reaction>
</comment>
<keyword evidence="4 9" id="KW-0489">Methyltransferase</keyword>
<dbReference type="InterPro" id="IPR036631">
    <property type="entry name" value="MGMT_N_sf"/>
</dbReference>
<dbReference type="KEGG" id="nia:A8C56_03740"/>
<evidence type="ECO:0000256" key="8">
    <source>
        <dbReference type="ARBA" id="ARBA00049348"/>
    </source>
</evidence>
<dbReference type="GO" id="GO:0032259">
    <property type="term" value="P:methylation"/>
    <property type="evidence" value="ECO:0007669"/>
    <property type="project" value="UniProtKB-KW"/>
</dbReference>
<dbReference type="CDD" id="cd06445">
    <property type="entry name" value="ATase"/>
    <property type="match status" value="1"/>
</dbReference>
<feature type="domain" description="Methylated-DNA-[protein]-cysteine S-methyltransferase DNA binding" evidence="10">
    <location>
        <begin position="80"/>
        <end position="158"/>
    </location>
</feature>
<keyword evidence="13" id="KW-1185">Reference proteome</keyword>
<evidence type="ECO:0000259" key="11">
    <source>
        <dbReference type="Pfam" id="PF02870"/>
    </source>
</evidence>
<dbReference type="InterPro" id="IPR023546">
    <property type="entry name" value="MGMT"/>
</dbReference>
<comment type="similarity">
    <text evidence="2 9">Belongs to the MGMT family.</text>
</comment>
<dbReference type="SUPFAM" id="SSF46767">
    <property type="entry name" value="Methylated DNA-protein cysteine methyltransferase, C-terminal domain"/>
    <property type="match status" value="1"/>
</dbReference>
<dbReference type="InterPro" id="IPR001497">
    <property type="entry name" value="MethylDNA_cys_MeTrfase_AS"/>
</dbReference>
<dbReference type="InterPro" id="IPR036388">
    <property type="entry name" value="WH-like_DNA-bd_sf"/>
</dbReference>
<feature type="domain" description="Methylguanine DNA methyltransferase ribonuclease-like" evidence="11">
    <location>
        <begin position="9"/>
        <end position="74"/>
    </location>
</feature>
<keyword evidence="5 9" id="KW-0808">Transferase</keyword>
<dbReference type="FunFam" id="1.10.10.10:FF:000214">
    <property type="entry name" value="Methylated-DNA--protein-cysteine methyltransferase"/>
    <property type="match status" value="1"/>
</dbReference>
<dbReference type="InterPro" id="IPR036217">
    <property type="entry name" value="MethylDNA_cys_MeTrfase_DNAb"/>
</dbReference>
<dbReference type="Proteomes" id="UP000077667">
    <property type="component" value="Chromosome"/>
</dbReference>
<accession>A0A1A9I0F7</accession>
<keyword evidence="7 9" id="KW-0234">DNA repair</keyword>
<dbReference type="EMBL" id="CP015772">
    <property type="protein sequence ID" value="ANH80210.1"/>
    <property type="molecule type" value="Genomic_DNA"/>
</dbReference>
<dbReference type="GO" id="GO:0003908">
    <property type="term" value="F:methylated-DNA-[protein]-cysteine S-methyltransferase activity"/>
    <property type="evidence" value="ECO:0007669"/>
    <property type="project" value="UniProtKB-UniRule"/>
</dbReference>
<dbReference type="GO" id="GO:0005737">
    <property type="term" value="C:cytoplasm"/>
    <property type="evidence" value="ECO:0007669"/>
    <property type="project" value="UniProtKB-SubCell"/>
</dbReference>
<name>A0A1A9I0F7_9BACT</name>
<dbReference type="OrthoDB" id="9802228at2"/>
<evidence type="ECO:0000313" key="12">
    <source>
        <dbReference type="EMBL" id="ANH80210.1"/>
    </source>
</evidence>
<evidence type="ECO:0000256" key="6">
    <source>
        <dbReference type="ARBA" id="ARBA00022763"/>
    </source>
</evidence>
<evidence type="ECO:0000313" key="13">
    <source>
        <dbReference type="Proteomes" id="UP000077667"/>
    </source>
</evidence>
<reference evidence="12 13" key="1">
    <citation type="submission" date="2016-05" db="EMBL/GenBank/DDBJ databases">
        <title>Niabella ginsenosidivorans BS26 whole genome sequencing.</title>
        <authorList>
            <person name="Im W.T."/>
            <person name="Siddiqi M.Z."/>
        </authorList>
    </citation>
    <scope>NUCLEOTIDE SEQUENCE [LARGE SCALE GENOMIC DNA]</scope>
    <source>
        <strain evidence="12 13">BS26</strain>
    </source>
</reference>
<dbReference type="PANTHER" id="PTHR10815">
    <property type="entry name" value="METHYLATED-DNA--PROTEIN-CYSTEINE METHYLTRANSFERASE"/>
    <property type="match status" value="1"/>
</dbReference>
<organism evidence="12 13">
    <name type="scientific">Niabella ginsenosidivorans</name>
    <dbReference type="NCBI Taxonomy" id="1176587"/>
    <lineage>
        <taxon>Bacteria</taxon>
        <taxon>Pseudomonadati</taxon>
        <taxon>Bacteroidota</taxon>
        <taxon>Chitinophagia</taxon>
        <taxon>Chitinophagales</taxon>
        <taxon>Chitinophagaceae</taxon>
        <taxon>Niabella</taxon>
    </lineage>
</organism>
<dbReference type="Pfam" id="PF01035">
    <property type="entry name" value="DNA_binding_1"/>
    <property type="match status" value="1"/>
</dbReference>
<protein>
    <recommendedName>
        <fullName evidence="9">Methylated-DNA--protein-cysteine methyltransferase</fullName>
        <ecNumber evidence="9">2.1.1.63</ecNumber>
    </recommendedName>
    <alternativeName>
        <fullName evidence="9">6-O-methylguanine-DNA methyltransferase</fullName>
        <shortName evidence="9">MGMT</shortName>
    </alternativeName>
    <alternativeName>
        <fullName evidence="9">O-6-methylguanine-DNA-alkyltransferase</fullName>
    </alternativeName>
</protein>
<proteinExistence type="inferred from homology"/>
<dbReference type="SUPFAM" id="SSF53155">
    <property type="entry name" value="Methylated DNA-protein cysteine methyltransferase domain"/>
    <property type="match status" value="1"/>
</dbReference>
<comment type="function">
    <text evidence="9">Involved in the cellular defense against the biological effects of O6-methylguanine (O6-MeG) and O4-methylthymine (O4-MeT) in DNA. Repairs the methylated nucleobase in DNA by stoichiometrically transferring the methyl group to a cysteine residue in the enzyme. This is a suicide reaction: the enzyme is irreversibly inactivated.</text>
</comment>
<comment type="catalytic activity">
    <reaction evidence="8 9">
        <text>a 6-O-methyl-2'-deoxyguanosine in DNA + L-cysteinyl-[protein] = S-methyl-L-cysteinyl-[protein] + a 2'-deoxyguanosine in DNA</text>
        <dbReference type="Rhea" id="RHEA:24000"/>
        <dbReference type="Rhea" id="RHEA-COMP:10131"/>
        <dbReference type="Rhea" id="RHEA-COMP:10132"/>
        <dbReference type="Rhea" id="RHEA-COMP:11367"/>
        <dbReference type="Rhea" id="RHEA-COMP:11368"/>
        <dbReference type="ChEBI" id="CHEBI:29950"/>
        <dbReference type="ChEBI" id="CHEBI:82612"/>
        <dbReference type="ChEBI" id="CHEBI:85445"/>
        <dbReference type="ChEBI" id="CHEBI:85448"/>
        <dbReference type="EC" id="2.1.1.63"/>
    </reaction>
</comment>
<sequence length="166" mass="18663">MQQYYFKEIPSPVGILRLVANNNFLVAVQWLPVKDFDENTILTEDQQHPLLLKTEQQLNEYFSGKRKVFSIPFQLMGSGFQKKVWELLPDIPYGKTVSYGEIAKRLGAMQMVRAVGGALNKNPVPIIVPCHRVVGADGKMVGFGGGVQNKIYLLNLENPTPQLDLF</sequence>
<dbReference type="RefSeq" id="WP_067752230.1">
    <property type="nucleotide sequence ID" value="NZ_CP015772.1"/>
</dbReference>
<evidence type="ECO:0000256" key="5">
    <source>
        <dbReference type="ARBA" id="ARBA00022679"/>
    </source>
</evidence>
<evidence type="ECO:0000256" key="2">
    <source>
        <dbReference type="ARBA" id="ARBA00008711"/>
    </source>
</evidence>
<dbReference type="PROSITE" id="PS00374">
    <property type="entry name" value="MGMT"/>
    <property type="match status" value="1"/>
</dbReference>
<dbReference type="AlphaFoldDB" id="A0A1A9I0F7"/>
<comment type="subcellular location">
    <subcellularLocation>
        <location evidence="9">Cytoplasm</location>
    </subcellularLocation>
</comment>
<evidence type="ECO:0000256" key="1">
    <source>
        <dbReference type="ARBA" id="ARBA00001286"/>
    </source>
</evidence>
<dbReference type="HAMAP" id="MF_00772">
    <property type="entry name" value="OGT"/>
    <property type="match status" value="1"/>
</dbReference>
<dbReference type="STRING" id="1176587.A8C56_03740"/>
<dbReference type="Gene3D" id="1.10.10.10">
    <property type="entry name" value="Winged helix-like DNA-binding domain superfamily/Winged helix DNA-binding domain"/>
    <property type="match status" value="1"/>
</dbReference>
<keyword evidence="3 9" id="KW-0963">Cytoplasm</keyword>
<dbReference type="NCBIfam" id="TIGR00589">
    <property type="entry name" value="ogt"/>
    <property type="match status" value="1"/>
</dbReference>
<evidence type="ECO:0000256" key="4">
    <source>
        <dbReference type="ARBA" id="ARBA00022603"/>
    </source>
</evidence>
<gene>
    <name evidence="12" type="ORF">A8C56_03740</name>
</gene>
<dbReference type="PANTHER" id="PTHR10815:SF5">
    <property type="entry name" value="METHYLATED-DNA--PROTEIN-CYSTEINE METHYLTRANSFERASE"/>
    <property type="match status" value="1"/>
</dbReference>
<dbReference type="Pfam" id="PF02870">
    <property type="entry name" value="Methyltransf_1N"/>
    <property type="match status" value="1"/>
</dbReference>
<comment type="miscellaneous">
    <text evidence="9">This enzyme catalyzes only one turnover and therefore is not strictly catalytic. According to one definition, an enzyme is a biocatalyst that acts repeatedly and over many reaction cycles.</text>
</comment>
<evidence type="ECO:0000256" key="9">
    <source>
        <dbReference type="HAMAP-Rule" id="MF_00772"/>
    </source>
</evidence>
<dbReference type="Gene3D" id="3.30.160.70">
    <property type="entry name" value="Methylated DNA-protein cysteine methyltransferase domain"/>
    <property type="match status" value="1"/>
</dbReference>
<evidence type="ECO:0000259" key="10">
    <source>
        <dbReference type="Pfam" id="PF01035"/>
    </source>
</evidence>
<dbReference type="GO" id="GO:0006307">
    <property type="term" value="P:DNA alkylation repair"/>
    <property type="evidence" value="ECO:0007669"/>
    <property type="project" value="UniProtKB-UniRule"/>
</dbReference>
<evidence type="ECO:0000256" key="3">
    <source>
        <dbReference type="ARBA" id="ARBA00022490"/>
    </source>
</evidence>
<dbReference type="InterPro" id="IPR014048">
    <property type="entry name" value="MethylDNA_cys_MeTrfase_DNA-bd"/>
</dbReference>
<dbReference type="InterPro" id="IPR008332">
    <property type="entry name" value="MethylG_MeTrfase_N"/>
</dbReference>
<feature type="active site" description="Nucleophile; methyl group acceptor" evidence="9">
    <location>
        <position position="130"/>
    </location>
</feature>